<evidence type="ECO:0000313" key="4">
    <source>
        <dbReference type="EMBL" id="MBM7588157.1"/>
    </source>
</evidence>
<dbReference type="Pfam" id="PF13490">
    <property type="entry name" value="zf-HC2"/>
    <property type="match status" value="1"/>
</dbReference>
<dbReference type="EMBL" id="JAFBDZ010000007">
    <property type="protein sequence ID" value="MBM7588157.1"/>
    <property type="molecule type" value="Genomic_DNA"/>
</dbReference>
<name>A0ABS2NJX3_9BACI</name>
<proteinExistence type="inferred from homology"/>
<reference evidence="4 5" key="1">
    <citation type="submission" date="2021-01" db="EMBL/GenBank/DDBJ databases">
        <title>Genomic Encyclopedia of Type Strains, Phase IV (KMG-IV): sequencing the most valuable type-strain genomes for metagenomic binning, comparative biology and taxonomic classification.</title>
        <authorList>
            <person name="Goeker M."/>
        </authorList>
    </citation>
    <scope>NUCLEOTIDE SEQUENCE [LARGE SCALE GENOMIC DNA]</scope>
    <source>
        <strain evidence="4 5">DSM 24834</strain>
    </source>
</reference>
<comment type="caution">
    <text evidence="4">The sequence shown here is derived from an EMBL/GenBank/DDBJ whole genome shotgun (WGS) entry which is preliminary data.</text>
</comment>
<dbReference type="Gene3D" id="1.10.10.1320">
    <property type="entry name" value="Anti-sigma factor, zinc-finger domain"/>
    <property type="match status" value="1"/>
</dbReference>
<evidence type="ECO:0000313" key="5">
    <source>
        <dbReference type="Proteomes" id="UP001646157"/>
    </source>
</evidence>
<feature type="domain" description="Putative zinc-finger" evidence="3">
    <location>
        <begin position="6"/>
        <end position="39"/>
    </location>
</feature>
<evidence type="ECO:0000256" key="2">
    <source>
        <dbReference type="ARBA" id="ARBA00024438"/>
    </source>
</evidence>
<evidence type="ECO:0000259" key="3">
    <source>
        <dbReference type="Pfam" id="PF13490"/>
    </source>
</evidence>
<sequence length="210" mass="24029">MNTCPNEIIDYMHEYLDEEISHEHEQVLKEHLHTCEECQKHFHELKRTIALVQSTSHIQAPNHFTSNVMARLPKEKKKVGVNRWLRQHPMLSAASLFLVMMVGTLFSSWNQSEEFSFTKKPELVVENHTVIVPKGEVIKGDITVKNGDIRVEGKVQGDITIINGNQYRASAGKVTGDIEEIDAAFEWLWYKIKGSFQDVVNWGDSQPATE</sequence>
<evidence type="ECO:0000256" key="1">
    <source>
        <dbReference type="ARBA" id="ARBA00024353"/>
    </source>
</evidence>
<comment type="similarity">
    <text evidence="1">Belongs to the zinc-associated anti-sigma factor (ZAS) superfamily. Anti-sigma-W factor family.</text>
</comment>
<dbReference type="RefSeq" id="WP_338021812.1">
    <property type="nucleotide sequence ID" value="NZ_JAFBDZ010000007.1"/>
</dbReference>
<dbReference type="InterPro" id="IPR027383">
    <property type="entry name" value="Znf_put"/>
</dbReference>
<keyword evidence="5" id="KW-1185">Reference proteome</keyword>
<accession>A0ABS2NJX3</accession>
<dbReference type="InterPro" id="IPR041916">
    <property type="entry name" value="Anti_sigma_zinc_sf"/>
</dbReference>
<protein>
    <recommendedName>
        <fullName evidence="2">Anti-sigma-W factor RsiW</fullName>
    </recommendedName>
</protein>
<gene>
    <name evidence="4" type="ORF">JOC86_004732</name>
</gene>
<organism evidence="4 5">
    <name type="scientific">Rossellomorea pakistanensis</name>
    <dbReference type="NCBI Taxonomy" id="992288"/>
    <lineage>
        <taxon>Bacteria</taxon>
        <taxon>Bacillati</taxon>
        <taxon>Bacillota</taxon>
        <taxon>Bacilli</taxon>
        <taxon>Bacillales</taxon>
        <taxon>Bacillaceae</taxon>
        <taxon>Rossellomorea</taxon>
    </lineage>
</organism>
<dbReference type="Proteomes" id="UP001646157">
    <property type="component" value="Unassembled WGS sequence"/>
</dbReference>